<keyword evidence="1" id="KW-0430">Lectin</keyword>
<reference evidence="3" key="1">
    <citation type="submission" date="2025-05" db="UniProtKB">
        <authorList>
            <consortium name="EnsemblMetazoa"/>
        </authorList>
    </citation>
    <scope>IDENTIFICATION</scope>
</reference>
<sequence>MEVDRLTNSDKNTIITITTNIILATYRGHYPTNGNSGSCKGKIEKDVVYPPVITYQILSTLVTYKGAVAACAAAGMELASLQTKEKSDAVNAVILASPIITEYWISGSKFDDNKWYWLKGEAMVFTNWKAGEPNNAKGNEDCLTISETRTGWNDEVCSVKLYPVCEKVVASQNGGSGCKAQVVNIFVGRDQADVNVC</sequence>
<dbReference type="InterPro" id="IPR051663">
    <property type="entry name" value="CLec_Tetranectin-domain"/>
</dbReference>
<evidence type="ECO:0000313" key="4">
    <source>
        <dbReference type="Proteomes" id="UP001652700"/>
    </source>
</evidence>
<evidence type="ECO:0000259" key="2">
    <source>
        <dbReference type="PROSITE" id="PS50041"/>
    </source>
</evidence>
<evidence type="ECO:0000256" key="1">
    <source>
        <dbReference type="ARBA" id="ARBA00022734"/>
    </source>
</evidence>
<dbReference type="PANTHER" id="PTHR22799">
    <property type="entry name" value="TETRANECTIN-RELATED"/>
    <property type="match status" value="1"/>
</dbReference>
<keyword evidence="4" id="KW-1185">Reference proteome</keyword>
<dbReference type="InterPro" id="IPR016186">
    <property type="entry name" value="C-type_lectin-like/link_sf"/>
</dbReference>
<dbReference type="GeneID" id="126878454"/>
<dbReference type="RefSeq" id="XP_050509024.1">
    <property type="nucleotide sequence ID" value="XM_050653067.1"/>
</dbReference>
<dbReference type="Pfam" id="PF00059">
    <property type="entry name" value="Lectin_C"/>
    <property type="match status" value="1"/>
</dbReference>
<evidence type="ECO:0000313" key="3">
    <source>
        <dbReference type="EnsemblMetazoa" id="XP_050509024.1"/>
    </source>
</evidence>
<dbReference type="Gene3D" id="3.10.100.10">
    <property type="entry name" value="Mannose-Binding Protein A, subunit A"/>
    <property type="match status" value="1"/>
</dbReference>
<feature type="domain" description="C-type lectin" evidence="2">
    <location>
        <begin position="55"/>
        <end position="166"/>
    </location>
</feature>
<protein>
    <recommendedName>
        <fullName evidence="2">C-type lectin domain-containing protein</fullName>
    </recommendedName>
</protein>
<proteinExistence type="predicted"/>
<accession>A0ABM5KFQ2</accession>
<name>A0ABM5KFQ2_DIAVI</name>
<dbReference type="InterPro" id="IPR001304">
    <property type="entry name" value="C-type_lectin-like"/>
</dbReference>
<dbReference type="PROSITE" id="PS50041">
    <property type="entry name" value="C_TYPE_LECTIN_2"/>
    <property type="match status" value="1"/>
</dbReference>
<dbReference type="EnsemblMetazoa" id="XM_050653067.1">
    <property type="protein sequence ID" value="XP_050509024.1"/>
    <property type="gene ID" value="LOC126878454"/>
</dbReference>
<dbReference type="PANTHER" id="PTHR22799:SF6">
    <property type="entry name" value="C-TYPE LECTIN DOMAIN FAMILY 4 MEMBER M-LIKE"/>
    <property type="match status" value="1"/>
</dbReference>
<dbReference type="SUPFAM" id="SSF56436">
    <property type="entry name" value="C-type lectin-like"/>
    <property type="match status" value="1"/>
</dbReference>
<dbReference type="Proteomes" id="UP001652700">
    <property type="component" value="Unplaced"/>
</dbReference>
<dbReference type="InterPro" id="IPR016187">
    <property type="entry name" value="CTDL_fold"/>
</dbReference>
<dbReference type="SMART" id="SM00034">
    <property type="entry name" value="CLECT"/>
    <property type="match status" value="1"/>
</dbReference>
<organism evidence="3 4">
    <name type="scientific">Diabrotica virgifera virgifera</name>
    <name type="common">western corn rootworm</name>
    <dbReference type="NCBI Taxonomy" id="50390"/>
    <lineage>
        <taxon>Eukaryota</taxon>
        <taxon>Metazoa</taxon>
        <taxon>Ecdysozoa</taxon>
        <taxon>Arthropoda</taxon>
        <taxon>Hexapoda</taxon>
        <taxon>Insecta</taxon>
        <taxon>Pterygota</taxon>
        <taxon>Neoptera</taxon>
        <taxon>Endopterygota</taxon>
        <taxon>Coleoptera</taxon>
        <taxon>Polyphaga</taxon>
        <taxon>Cucujiformia</taxon>
        <taxon>Chrysomeloidea</taxon>
        <taxon>Chrysomelidae</taxon>
        <taxon>Galerucinae</taxon>
        <taxon>Diabroticina</taxon>
        <taxon>Diabroticites</taxon>
        <taxon>Diabrotica</taxon>
    </lineage>
</organism>